<dbReference type="GO" id="GO:0035035">
    <property type="term" value="F:histone acetyltransferase binding"/>
    <property type="evidence" value="ECO:0007669"/>
    <property type="project" value="TreeGrafter"/>
</dbReference>
<dbReference type="GO" id="GO:0044545">
    <property type="term" value="C:NSL complex"/>
    <property type="evidence" value="ECO:0007669"/>
    <property type="project" value="TreeGrafter"/>
</dbReference>
<dbReference type="PANTHER" id="PTHR22443">
    <property type="entry name" value="NON-SPECIFIC LETHAL 1, ISOFORM M"/>
    <property type="match status" value="1"/>
</dbReference>
<name>A0A553RNL7_9TELE</name>
<dbReference type="EMBL" id="SRMA01003704">
    <property type="protein sequence ID" value="TRZ03764.1"/>
    <property type="molecule type" value="Genomic_DNA"/>
</dbReference>
<protein>
    <submittedName>
        <fullName evidence="2">Uncharacterized protein</fullName>
    </submittedName>
</protein>
<feature type="region of interest" description="Disordered" evidence="1">
    <location>
        <begin position="96"/>
        <end position="126"/>
    </location>
</feature>
<proteinExistence type="predicted"/>
<dbReference type="Proteomes" id="UP000316079">
    <property type="component" value="Unassembled WGS sequence"/>
</dbReference>
<keyword evidence="3" id="KW-1185">Reference proteome</keyword>
<dbReference type="OrthoDB" id="6022640at2759"/>
<dbReference type="PANTHER" id="PTHR22443:SF16">
    <property type="entry name" value="KAT8 REGULATORY NSL COMPLEX SUBUNIT 1-LIKE PROTEIN"/>
    <property type="match status" value="1"/>
</dbReference>
<dbReference type="AlphaFoldDB" id="A0A553RNL7"/>
<gene>
    <name evidence="2" type="ORF">DNTS_009750</name>
</gene>
<dbReference type="STRING" id="623744.A0A553RNL7"/>
<feature type="non-terminal residue" evidence="2">
    <location>
        <position position="178"/>
    </location>
</feature>
<comment type="caution">
    <text evidence="2">The sequence shown here is derived from an EMBL/GenBank/DDBJ whole genome shotgun (WGS) entry which is preliminary data.</text>
</comment>
<evidence type="ECO:0000256" key="1">
    <source>
        <dbReference type="SAM" id="MobiDB-lite"/>
    </source>
</evidence>
<evidence type="ECO:0000313" key="3">
    <source>
        <dbReference type="Proteomes" id="UP000316079"/>
    </source>
</evidence>
<sequence>MANRAVNLQHRMLVALGKLASRHLSHQLDVLKNKLVESHGSHKKSTPPDPLAEIFVSADTNQGHNEPLKPRDLEILAHNGHTVLQGLLESLDSDATVGSSDEECDFEDSKHASEKSKTENKKASPSLWEGSCSVCECRWLKDRAELCSRWTWLEMRLSELDSRIQQIEKLQQEILSSK</sequence>
<feature type="compositionally biased region" description="Basic and acidic residues" evidence="1">
    <location>
        <begin position="107"/>
        <end position="122"/>
    </location>
</feature>
<reference evidence="2 3" key="1">
    <citation type="journal article" date="2019" name="Sci. Data">
        <title>Hybrid genome assembly and annotation of Danionella translucida.</title>
        <authorList>
            <person name="Kadobianskyi M."/>
            <person name="Schulze L."/>
            <person name="Schuelke M."/>
            <person name="Judkewitz B."/>
        </authorList>
    </citation>
    <scope>NUCLEOTIDE SEQUENCE [LARGE SCALE GENOMIC DNA]</scope>
    <source>
        <strain evidence="2 3">Bolton</strain>
    </source>
</reference>
<accession>A0A553RNL7</accession>
<organism evidence="2 3">
    <name type="scientific">Danionella cerebrum</name>
    <dbReference type="NCBI Taxonomy" id="2873325"/>
    <lineage>
        <taxon>Eukaryota</taxon>
        <taxon>Metazoa</taxon>
        <taxon>Chordata</taxon>
        <taxon>Craniata</taxon>
        <taxon>Vertebrata</taxon>
        <taxon>Euteleostomi</taxon>
        <taxon>Actinopterygii</taxon>
        <taxon>Neopterygii</taxon>
        <taxon>Teleostei</taxon>
        <taxon>Ostariophysi</taxon>
        <taxon>Cypriniformes</taxon>
        <taxon>Danionidae</taxon>
        <taxon>Danioninae</taxon>
        <taxon>Danionella</taxon>
    </lineage>
</organism>
<dbReference type="InterPro" id="IPR026180">
    <property type="entry name" value="NSL1"/>
</dbReference>
<evidence type="ECO:0000313" key="2">
    <source>
        <dbReference type="EMBL" id="TRZ03764.1"/>
    </source>
</evidence>